<dbReference type="PROSITE" id="PS51186">
    <property type="entry name" value="GNAT"/>
    <property type="match status" value="1"/>
</dbReference>
<comment type="caution">
    <text evidence="2">The sequence shown here is derived from an EMBL/GenBank/DDBJ whole genome shotgun (WGS) entry which is preliminary data.</text>
</comment>
<proteinExistence type="predicted"/>
<dbReference type="Pfam" id="PF13302">
    <property type="entry name" value="Acetyltransf_3"/>
    <property type="match status" value="1"/>
</dbReference>
<evidence type="ECO:0000313" key="2">
    <source>
        <dbReference type="EMBL" id="GAA2906053.1"/>
    </source>
</evidence>
<name>A0ABP6IR67_9ACTN</name>
<evidence type="ECO:0000259" key="1">
    <source>
        <dbReference type="PROSITE" id="PS51186"/>
    </source>
</evidence>
<keyword evidence="3" id="KW-1185">Reference proteome</keyword>
<organism evidence="2 3">
    <name type="scientific">Streptosporangium fragile</name>
    <dbReference type="NCBI Taxonomy" id="46186"/>
    <lineage>
        <taxon>Bacteria</taxon>
        <taxon>Bacillati</taxon>
        <taxon>Actinomycetota</taxon>
        <taxon>Actinomycetes</taxon>
        <taxon>Streptosporangiales</taxon>
        <taxon>Streptosporangiaceae</taxon>
        <taxon>Streptosporangium</taxon>
    </lineage>
</organism>
<feature type="domain" description="N-acetyltransferase" evidence="1">
    <location>
        <begin position="14"/>
        <end position="177"/>
    </location>
</feature>
<dbReference type="EMBL" id="BAAAVI010000084">
    <property type="protein sequence ID" value="GAA2906053.1"/>
    <property type="molecule type" value="Genomic_DNA"/>
</dbReference>
<protein>
    <submittedName>
        <fullName evidence="2">GNAT family protein</fullName>
    </submittedName>
</protein>
<dbReference type="Gene3D" id="3.40.630.30">
    <property type="match status" value="1"/>
</dbReference>
<dbReference type="Proteomes" id="UP001500831">
    <property type="component" value="Unassembled WGS sequence"/>
</dbReference>
<gene>
    <name evidence="2" type="ORF">GCM10010517_72270</name>
</gene>
<dbReference type="InterPro" id="IPR000182">
    <property type="entry name" value="GNAT_dom"/>
</dbReference>
<evidence type="ECO:0000313" key="3">
    <source>
        <dbReference type="Proteomes" id="UP001500831"/>
    </source>
</evidence>
<reference evidence="3" key="1">
    <citation type="journal article" date="2019" name="Int. J. Syst. Evol. Microbiol.">
        <title>The Global Catalogue of Microorganisms (GCM) 10K type strain sequencing project: providing services to taxonomists for standard genome sequencing and annotation.</title>
        <authorList>
            <consortium name="The Broad Institute Genomics Platform"/>
            <consortium name="The Broad Institute Genome Sequencing Center for Infectious Disease"/>
            <person name="Wu L."/>
            <person name="Ma J."/>
        </authorList>
    </citation>
    <scope>NUCLEOTIDE SEQUENCE [LARGE SCALE GENOMIC DNA]</scope>
    <source>
        <strain evidence="3">JCM 6242</strain>
    </source>
</reference>
<dbReference type="PANTHER" id="PTHR43610">
    <property type="entry name" value="BLL6696 PROTEIN"/>
    <property type="match status" value="1"/>
</dbReference>
<dbReference type="SUPFAM" id="SSF55729">
    <property type="entry name" value="Acyl-CoA N-acyltransferases (Nat)"/>
    <property type="match status" value="1"/>
</dbReference>
<dbReference type="PANTHER" id="PTHR43610:SF1">
    <property type="entry name" value="N-ACETYLTRANSFERASE DOMAIN-CONTAINING PROTEIN"/>
    <property type="match status" value="1"/>
</dbReference>
<accession>A0ABP6IR67</accession>
<dbReference type="InterPro" id="IPR016181">
    <property type="entry name" value="Acyl_CoA_acyltransferase"/>
</dbReference>
<sequence>MMFAEKPTLFGKLVTLRPAGPEYVDGLWELVNDPETVRLTGSRGTPDYESTKNWYLSRSEHDDRLDLAICAVEDDSYVGEIVLNQLDPDNLSCNLRIALVGPRAYGKGYGSEAIRLVLDHAFGTTPLHRVSLDVYSFNERAVHVYRKIGFVQEGVCRDALLLDGEWYDSIIMSILAPDWPVREI</sequence>